<dbReference type="NCBIfam" id="NF045672">
    <property type="entry name" value="MCP_gp7_epsi_15"/>
    <property type="match status" value="1"/>
</dbReference>
<accession>A0A6M3J244</accession>
<dbReference type="SUPFAM" id="SSF56563">
    <property type="entry name" value="Major capsid protein gp5"/>
    <property type="match status" value="1"/>
</dbReference>
<proteinExistence type="predicted"/>
<dbReference type="AlphaFoldDB" id="A0A6M3J244"/>
<reference evidence="1" key="1">
    <citation type="submission" date="2020-03" db="EMBL/GenBank/DDBJ databases">
        <title>The deep terrestrial virosphere.</title>
        <authorList>
            <person name="Holmfeldt K."/>
            <person name="Nilsson E."/>
            <person name="Simone D."/>
            <person name="Lopez-Fernandez M."/>
            <person name="Wu X."/>
            <person name="de Brujin I."/>
            <person name="Lundin D."/>
            <person name="Andersson A."/>
            <person name="Bertilsson S."/>
            <person name="Dopson M."/>
        </authorList>
    </citation>
    <scope>NUCLEOTIDE SEQUENCE</scope>
    <source>
        <strain evidence="1">MM415B00562</strain>
    </source>
</reference>
<dbReference type="EMBL" id="MT141510">
    <property type="protein sequence ID" value="QJA63996.1"/>
    <property type="molecule type" value="Genomic_DNA"/>
</dbReference>
<gene>
    <name evidence="1" type="ORF">MM415B00562_0030</name>
</gene>
<name>A0A6M3J244_9ZZZZ</name>
<evidence type="ECO:0000313" key="1">
    <source>
        <dbReference type="EMBL" id="QJA63996.1"/>
    </source>
</evidence>
<organism evidence="1">
    <name type="scientific">viral metagenome</name>
    <dbReference type="NCBI Taxonomy" id="1070528"/>
    <lineage>
        <taxon>unclassified sequences</taxon>
        <taxon>metagenomes</taxon>
        <taxon>organismal metagenomes</taxon>
    </lineage>
</organism>
<sequence>MGNSLTYDLVTTRSGAKFYGVGATWTESTPILTQDTAVLRILGGDADIDNFIRTTRSNILDVKGQVLNDKVKSVKEKYLDTFYYGATASVPEEFNGLQTLMTSTTYNTVHAGAGTGTALSILKLQEAIDIIEGWEPSHIVMSKQMRRYINVYLDSIGDKFTTVRDNYGKIIAYFRGLQVVTSDHIVNVETAASGAYSAKTGGANTTIFILSFDAKACAGIQGESGIETISLGDLETKDAQRTRIRWYCGMKLEDLRSCAKVDGIVAAGTVTA</sequence>
<dbReference type="InterPro" id="IPR048813">
    <property type="entry name" value="GP7-like"/>
</dbReference>
<protein>
    <submittedName>
        <fullName evidence="1">Putative capsid protein</fullName>
    </submittedName>
</protein>